<dbReference type="Proteomes" id="UP000635245">
    <property type="component" value="Unassembled WGS sequence"/>
</dbReference>
<protein>
    <recommendedName>
        <fullName evidence="6">LPXTG cell wall anchor domain-containing protein</fullName>
    </recommendedName>
</protein>
<feature type="transmembrane region" description="Helical" evidence="2">
    <location>
        <begin position="321"/>
        <end position="340"/>
    </location>
</feature>
<sequence>MSRFVTTLVVCGAVLVAAAPGVALGQEPPDAVDENSGPVAFANVASMRIDGDGQSGAGGSVITETQRSPLLPGTSTLAQTRSALPATDGEREAAGPNYLLGFGADSEVPEGVSPREHAVTATLRDTTVPTATAEATFALNDLSSDTPVVAVEGARSTVECATPDAPRAETTAERLLLLDENGELSPVEPPSGDEPVTRTGLRFGAPIEVEGADPGKTVSDVVLSKVSSFDQLVRQDQWRDGDVTTAAGWQVEIVSHVKDAEGADLREVTTRFVLGGVSCSLPAGFEAVTPGGGEQEPARPQVPVKIPAGVQAAPSSSAEPLGWALVGGGVVLGAAALLLVTRRRQAGSAADDA</sequence>
<organism evidence="4 5">
    <name type="scientific">Prauserella cavernicola</name>
    <dbReference type="NCBI Taxonomy" id="2800127"/>
    <lineage>
        <taxon>Bacteria</taxon>
        <taxon>Bacillati</taxon>
        <taxon>Actinomycetota</taxon>
        <taxon>Actinomycetes</taxon>
        <taxon>Pseudonocardiales</taxon>
        <taxon>Pseudonocardiaceae</taxon>
        <taxon>Prauserella</taxon>
    </lineage>
</organism>
<proteinExistence type="predicted"/>
<reference evidence="4" key="1">
    <citation type="submission" date="2020-12" db="EMBL/GenBank/DDBJ databases">
        <title>Prauserella sp. ASG 168, a novel actinomycete isolated from cave rock.</title>
        <authorList>
            <person name="Suriyachadkun C."/>
        </authorList>
    </citation>
    <scope>NUCLEOTIDE SEQUENCE</scope>
    <source>
        <strain evidence="4">ASG 168</strain>
    </source>
</reference>
<keyword evidence="2" id="KW-0472">Membrane</keyword>
<feature type="region of interest" description="Disordered" evidence="1">
    <location>
        <begin position="52"/>
        <end position="73"/>
    </location>
</feature>
<name>A0A934QUM2_9PSEU</name>
<keyword evidence="2" id="KW-0812">Transmembrane</keyword>
<evidence type="ECO:0000256" key="1">
    <source>
        <dbReference type="SAM" id="MobiDB-lite"/>
    </source>
</evidence>
<dbReference type="RefSeq" id="WP_200320135.1">
    <property type="nucleotide sequence ID" value="NZ_JAENJH010000004.1"/>
</dbReference>
<evidence type="ECO:0000256" key="3">
    <source>
        <dbReference type="SAM" id="SignalP"/>
    </source>
</evidence>
<feature type="chain" id="PRO_5037688745" description="LPXTG cell wall anchor domain-containing protein" evidence="3">
    <location>
        <begin position="26"/>
        <end position="353"/>
    </location>
</feature>
<feature type="compositionally biased region" description="Polar residues" evidence="1">
    <location>
        <begin position="62"/>
        <end position="73"/>
    </location>
</feature>
<feature type="signal peptide" evidence="3">
    <location>
        <begin position="1"/>
        <end position="25"/>
    </location>
</feature>
<gene>
    <name evidence="4" type="ORF">JHE00_19765</name>
</gene>
<evidence type="ECO:0000313" key="4">
    <source>
        <dbReference type="EMBL" id="MBK1786572.1"/>
    </source>
</evidence>
<keyword evidence="3" id="KW-0732">Signal</keyword>
<evidence type="ECO:0008006" key="6">
    <source>
        <dbReference type="Google" id="ProtNLM"/>
    </source>
</evidence>
<dbReference type="EMBL" id="JAENJH010000004">
    <property type="protein sequence ID" value="MBK1786572.1"/>
    <property type="molecule type" value="Genomic_DNA"/>
</dbReference>
<dbReference type="AlphaFoldDB" id="A0A934QUM2"/>
<keyword evidence="2" id="KW-1133">Transmembrane helix</keyword>
<accession>A0A934QUM2</accession>
<keyword evidence="5" id="KW-1185">Reference proteome</keyword>
<comment type="caution">
    <text evidence="4">The sequence shown here is derived from an EMBL/GenBank/DDBJ whole genome shotgun (WGS) entry which is preliminary data.</text>
</comment>
<evidence type="ECO:0000256" key="2">
    <source>
        <dbReference type="SAM" id="Phobius"/>
    </source>
</evidence>
<evidence type="ECO:0000313" key="5">
    <source>
        <dbReference type="Proteomes" id="UP000635245"/>
    </source>
</evidence>